<evidence type="ECO:0000313" key="11">
    <source>
        <dbReference type="Proteomes" id="UP000441029"/>
    </source>
</evidence>
<reference evidence="8 10" key="2">
    <citation type="submission" date="2018-10" db="EMBL/GenBank/DDBJ databases">
        <authorList>
            <person name="Noll B N."/>
        </authorList>
    </citation>
    <scope>NUCLEOTIDE SEQUENCE [LARGE SCALE GENOMIC DNA]</scope>
    <source>
        <strain evidence="8">Kpneu006</strain>
    </source>
</reference>
<dbReference type="GO" id="GO:0004519">
    <property type="term" value="F:endonuclease activity"/>
    <property type="evidence" value="ECO:0007669"/>
    <property type="project" value="UniProtKB-KW"/>
</dbReference>
<evidence type="ECO:0000313" key="8">
    <source>
        <dbReference type="EMBL" id="VCV73644.1"/>
    </source>
</evidence>
<dbReference type="Pfam" id="PF01420">
    <property type="entry name" value="Methylase_S"/>
    <property type="match status" value="2"/>
</dbReference>
<dbReference type="SUPFAM" id="SSF116734">
    <property type="entry name" value="DNA methylase specificity domain"/>
    <property type="match status" value="2"/>
</dbReference>
<protein>
    <submittedName>
        <fullName evidence="6">Restriction endonuclease subunit S</fullName>
    </submittedName>
    <submittedName>
        <fullName evidence="7">Restriction modification system DNA specificity domain-containing protein</fullName>
    </submittedName>
</protein>
<feature type="domain" description="Type I restriction modification DNA specificity" evidence="4">
    <location>
        <begin position="208"/>
        <end position="371"/>
    </location>
</feature>
<dbReference type="InterPro" id="IPR052021">
    <property type="entry name" value="Type-I_RS_S_subunit"/>
</dbReference>
<evidence type="ECO:0000256" key="2">
    <source>
        <dbReference type="ARBA" id="ARBA00022747"/>
    </source>
</evidence>
<organism evidence="5 12">
    <name type="scientific">Klebsiella pneumoniae</name>
    <dbReference type="NCBI Taxonomy" id="573"/>
    <lineage>
        <taxon>Bacteria</taxon>
        <taxon>Pseudomonadati</taxon>
        <taxon>Pseudomonadota</taxon>
        <taxon>Gammaproteobacteria</taxon>
        <taxon>Enterobacterales</taxon>
        <taxon>Enterobacteriaceae</taxon>
        <taxon>Klebsiella/Raoultella group</taxon>
        <taxon>Klebsiella</taxon>
        <taxon>Klebsiella pneumoniae complex</taxon>
    </lineage>
</organism>
<dbReference type="PANTHER" id="PTHR30408">
    <property type="entry name" value="TYPE-1 RESTRICTION ENZYME ECOKI SPECIFICITY PROTEIN"/>
    <property type="match status" value="1"/>
</dbReference>
<evidence type="ECO:0000313" key="5">
    <source>
        <dbReference type="EMBL" id="GHK54684.1"/>
    </source>
</evidence>
<dbReference type="InterPro" id="IPR000055">
    <property type="entry name" value="Restrct_endonuc_typeI_TRD"/>
</dbReference>
<dbReference type="CDD" id="cd17246">
    <property type="entry name" value="RMtype1_S_SonII-TRD2-CR2_like"/>
    <property type="match status" value="1"/>
</dbReference>
<dbReference type="RefSeq" id="WP_032434330.1">
    <property type="nucleotide sequence ID" value="NZ_ABLUVU020000005.1"/>
</dbReference>
<dbReference type="Proteomes" id="UP000655094">
    <property type="component" value="Unassembled WGS sequence"/>
</dbReference>
<accession>A0A919HU21</accession>
<keyword evidence="3" id="KW-0238">DNA-binding</keyword>
<evidence type="ECO:0000313" key="9">
    <source>
        <dbReference type="Proteomes" id="UP000258798"/>
    </source>
</evidence>
<comment type="similarity">
    <text evidence="1">Belongs to the type-I restriction system S methylase family.</text>
</comment>
<comment type="caution">
    <text evidence="5">The sequence shown here is derived from an EMBL/GenBank/DDBJ whole genome shotgun (WGS) entry which is preliminary data.</text>
</comment>
<dbReference type="EMBL" id="BNFF01000001">
    <property type="protein sequence ID" value="GHK54684.1"/>
    <property type="molecule type" value="Genomic_DNA"/>
</dbReference>
<dbReference type="REBASE" id="623915">
    <property type="entry name" value="S.Kpn307aORF4486P"/>
</dbReference>
<dbReference type="InterPro" id="IPR044946">
    <property type="entry name" value="Restrct_endonuc_typeI_TRD_sf"/>
</dbReference>
<keyword evidence="6" id="KW-0540">Nuclease</keyword>
<evidence type="ECO:0000313" key="6">
    <source>
        <dbReference type="EMBL" id="MRJ97267.1"/>
    </source>
</evidence>
<name>A0A919HU21_KLEPN</name>
<dbReference type="Proteomes" id="UP000269921">
    <property type="component" value="Unassembled WGS sequence"/>
</dbReference>
<evidence type="ECO:0000313" key="7">
    <source>
        <dbReference type="EMBL" id="SWT15077.1"/>
    </source>
</evidence>
<keyword evidence="6" id="KW-0378">Hydrolase</keyword>
<evidence type="ECO:0000313" key="12">
    <source>
        <dbReference type="Proteomes" id="UP000655094"/>
    </source>
</evidence>
<evidence type="ECO:0000256" key="3">
    <source>
        <dbReference type="ARBA" id="ARBA00023125"/>
    </source>
</evidence>
<dbReference type="EMBL" id="UWVH01000001">
    <property type="protein sequence ID" value="VCV73644.1"/>
    <property type="molecule type" value="Genomic_DNA"/>
</dbReference>
<evidence type="ECO:0000256" key="1">
    <source>
        <dbReference type="ARBA" id="ARBA00010923"/>
    </source>
</evidence>
<dbReference type="EMBL" id="UJRG01000007">
    <property type="protein sequence ID" value="SWT15077.1"/>
    <property type="molecule type" value="Genomic_DNA"/>
</dbReference>
<dbReference type="Proteomes" id="UP000258798">
    <property type="component" value="Unassembled WGS sequence"/>
</dbReference>
<keyword evidence="2" id="KW-0680">Restriction system</keyword>
<evidence type="ECO:0000313" key="10">
    <source>
        <dbReference type="Proteomes" id="UP000269921"/>
    </source>
</evidence>
<dbReference type="Proteomes" id="UP000441029">
    <property type="component" value="Unassembled WGS sequence"/>
</dbReference>
<proteinExistence type="inferred from homology"/>
<reference evidence="7 9" key="1">
    <citation type="submission" date="2018-08" db="EMBL/GenBank/DDBJ databases">
        <authorList>
            <consortium name="Pathogen Informatics"/>
        </authorList>
    </citation>
    <scope>NUCLEOTIDE SEQUENCE [LARGE SCALE GENOMIC DNA]</scope>
    <source>
        <strain evidence="7 9">EuSCAPE_TR125</strain>
    </source>
</reference>
<feature type="domain" description="Type I restriction modification DNA specificity" evidence="4">
    <location>
        <begin position="7"/>
        <end position="155"/>
    </location>
</feature>
<dbReference type="GO" id="GO:0009307">
    <property type="term" value="P:DNA restriction-modification system"/>
    <property type="evidence" value="ECO:0007669"/>
    <property type="project" value="UniProtKB-KW"/>
</dbReference>
<reference evidence="5" key="4">
    <citation type="submission" date="2020-10" db="EMBL/GenBank/DDBJ databases">
        <title>Genome Sequence of ESBL Producing Zambian Clinical Strains.</title>
        <authorList>
            <person name="Shawa M."/>
            <person name="Furuta Y."/>
            <person name="Simbotwe M."/>
            <person name="Mulenga E."/>
            <person name="Mubanga M."/>
            <person name="Mulenga G."/>
            <person name="Kaile C."/>
            <person name="Zorigt T."/>
            <person name="Hang'ombe B."/>
            <person name="Higashi H."/>
        </authorList>
    </citation>
    <scope>NUCLEOTIDE SEQUENCE</scope>
    <source>
        <strain evidence="5">Zam_UTH_09</strain>
    </source>
</reference>
<dbReference type="PANTHER" id="PTHR30408:SF12">
    <property type="entry name" value="TYPE I RESTRICTION ENZYME MJAVIII SPECIFICITY SUBUNIT"/>
    <property type="match status" value="1"/>
</dbReference>
<sequence length="400" mass="45698">MTEQQLPEGWQMVKFGDIAKHISKRVEPSETDLEIYVGLEHLDSDSLKIKRHGTPSDVEGQKLLVKKGQIIFGKRRAYQRKVAVADWDCICSAHAMVLEANSEKIIPEFLPFFMQSDVFMERAIAISEGSLSPTIKWKVLREQAFPIPCKKTQLRFLKLVESNAAFLNKTHEFLISGCDLISTLEVTLFTKGIDANRVRKETKLGLIPQHWELAELQDIAHVTDGAHRTPTYIDSGIPFLRVTDIQSKEIDLSGVKYISEIEHQELCKRCHPEKGDILLSKNGTIGITKIVDWDWEFSVFVSLCLIKIKRENIDPRYIQLVLQSELVKHQIKARSKTGTITNLHLEEIREFLIPIPQIKEQIQIVEIIERAHSAEVAAEEKCELSRLITRKIFGRLMEGA</sequence>
<dbReference type="GO" id="GO:0003677">
    <property type="term" value="F:DNA binding"/>
    <property type="evidence" value="ECO:0007669"/>
    <property type="project" value="UniProtKB-KW"/>
</dbReference>
<keyword evidence="6" id="KW-0255">Endonuclease</keyword>
<dbReference type="Gene3D" id="3.90.220.20">
    <property type="entry name" value="DNA methylase specificity domains"/>
    <property type="match status" value="2"/>
</dbReference>
<evidence type="ECO:0000259" key="4">
    <source>
        <dbReference type="Pfam" id="PF01420"/>
    </source>
</evidence>
<dbReference type="EMBL" id="WJVL01000010">
    <property type="protein sequence ID" value="MRJ97267.1"/>
    <property type="molecule type" value="Genomic_DNA"/>
</dbReference>
<gene>
    <name evidence="8" type="ORF">BANRA_01200</name>
    <name evidence="6" type="ORF">GJJ01_15000</name>
    <name evidence="5" type="ORF">KPZU09_44200</name>
    <name evidence="7" type="ORF">SAMEA3729652_02687</name>
</gene>
<dbReference type="AlphaFoldDB" id="A0A919HU21"/>
<reference evidence="6 11" key="3">
    <citation type="submission" date="2019-11" db="EMBL/GenBank/DDBJ databases">
        <title>Molecular typing, antibiotic resistance determination and virulence profiling for 36 multidrug-resistant clinical Klebsiella pneumoniae isolates using second- and third-generation sequencing.</title>
        <authorList>
            <person name="Shelenkov A."/>
            <person name="Mikhaylova Y."/>
            <person name="Yanushevich Y."/>
            <person name="Samoilov A."/>
            <person name="Petrova L."/>
            <person name="Fomina V."/>
            <person name="Gusarov V."/>
            <person name="Zamyatin M."/>
            <person name="Shagin D."/>
        </authorList>
    </citation>
    <scope>NUCLEOTIDE SEQUENCE [LARGE SCALE GENOMIC DNA]</scope>
    <source>
        <strain evidence="6 11">CriePir226</strain>
    </source>
</reference>